<dbReference type="GO" id="GO:0000976">
    <property type="term" value="F:transcription cis-regulatory region binding"/>
    <property type="evidence" value="ECO:0007669"/>
    <property type="project" value="TreeGrafter"/>
</dbReference>
<dbReference type="PRINTS" id="PR00039">
    <property type="entry name" value="HTHLYSR"/>
</dbReference>
<dbReference type="Gene3D" id="3.40.190.290">
    <property type="match status" value="1"/>
</dbReference>
<evidence type="ECO:0000313" key="6">
    <source>
        <dbReference type="EMBL" id="SMF83982.1"/>
    </source>
</evidence>
<dbReference type="OrthoDB" id="5296046at2"/>
<evidence type="ECO:0000313" key="7">
    <source>
        <dbReference type="Proteomes" id="UP000192907"/>
    </source>
</evidence>
<dbReference type="Proteomes" id="UP000192907">
    <property type="component" value="Unassembled WGS sequence"/>
</dbReference>
<dbReference type="PROSITE" id="PS50931">
    <property type="entry name" value="HTH_LYSR"/>
    <property type="match status" value="1"/>
</dbReference>
<dbReference type="Pfam" id="PF00126">
    <property type="entry name" value="HTH_1"/>
    <property type="match status" value="1"/>
</dbReference>
<proteinExistence type="inferred from homology"/>
<dbReference type="PANTHER" id="PTHR30126:SF88">
    <property type="entry name" value="TRANSCRIPTIONAL REGULATOR-RELATED"/>
    <property type="match status" value="1"/>
</dbReference>
<sequence length="288" mass="32398">MTLDQIEAFVIVAEERGLRAASKRLHKTQPAVSTAIKNLEQELRLRLFDRDGYRVQLSEAGNAMLPQARKILAEAQSLNLHAQELSAGREARLHLVFDYLCPHKLISELLRRTHDSCGAITLDLSFEVLQGAEERLLDGDGQIAITPFWSQSERLFSQPLCNLHLEPVCIADQLDGQSRLARGLPQIVAHDSSQKALRDDFNSPLGGPVWYVSDHQVKETLIKEGHGWGYLEVSAISKLKDSGRLKLMLYEELPRRTVQLFLLRSKNKPFGPIARDVWATTQAVFADD</sequence>
<dbReference type="FunFam" id="1.10.10.10:FF:000001">
    <property type="entry name" value="LysR family transcriptional regulator"/>
    <property type="match status" value="1"/>
</dbReference>
<feature type="domain" description="HTH lysR-type" evidence="5">
    <location>
        <begin position="1"/>
        <end position="58"/>
    </location>
</feature>
<dbReference type="RefSeq" id="WP_132326424.1">
    <property type="nucleotide sequence ID" value="NZ_FWZT01000051.1"/>
</dbReference>
<comment type="similarity">
    <text evidence="1">Belongs to the LysR transcriptional regulatory family.</text>
</comment>
<reference evidence="7" key="1">
    <citation type="submission" date="2017-04" db="EMBL/GenBank/DDBJ databases">
        <authorList>
            <person name="Varghese N."/>
            <person name="Submissions S."/>
        </authorList>
    </citation>
    <scope>NUCLEOTIDE SEQUENCE [LARGE SCALE GENOMIC DNA]</scope>
    <source>
        <strain evidence="7">RKEM611</strain>
    </source>
</reference>
<keyword evidence="7" id="KW-1185">Reference proteome</keyword>
<keyword evidence="2" id="KW-0805">Transcription regulation</keyword>
<dbReference type="InterPro" id="IPR000847">
    <property type="entry name" value="LysR_HTH_N"/>
</dbReference>
<keyword evidence="4" id="KW-0804">Transcription</keyword>
<protein>
    <submittedName>
        <fullName evidence="6">DNA-binding transcriptional regulator, LysR family</fullName>
    </submittedName>
</protein>
<evidence type="ECO:0000259" key="5">
    <source>
        <dbReference type="PROSITE" id="PS50931"/>
    </source>
</evidence>
<organism evidence="6 7">
    <name type="scientific">Pseudobacteriovorax antillogorgiicola</name>
    <dbReference type="NCBI Taxonomy" id="1513793"/>
    <lineage>
        <taxon>Bacteria</taxon>
        <taxon>Pseudomonadati</taxon>
        <taxon>Bdellovibrionota</taxon>
        <taxon>Oligoflexia</taxon>
        <taxon>Oligoflexales</taxon>
        <taxon>Pseudobacteriovoracaceae</taxon>
        <taxon>Pseudobacteriovorax</taxon>
    </lineage>
</organism>
<evidence type="ECO:0000256" key="3">
    <source>
        <dbReference type="ARBA" id="ARBA00023125"/>
    </source>
</evidence>
<accession>A0A1Y6CZ24</accession>
<dbReference type="STRING" id="1513793.SAMN06296036_1517"/>
<gene>
    <name evidence="6" type="ORF">SAMN06296036_1517</name>
</gene>
<dbReference type="PANTHER" id="PTHR30126">
    <property type="entry name" value="HTH-TYPE TRANSCRIPTIONAL REGULATOR"/>
    <property type="match status" value="1"/>
</dbReference>
<dbReference type="InterPro" id="IPR036390">
    <property type="entry name" value="WH_DNA-bd_sf"/>
</dbReference>
<dbReference type="SUPFAM" id="SSF46785">
    <property type="entry name" value="Winged helix' DNA-binding domain"/>
    <property type="match status" value="1"/>
</dbReference>
<evidence type="ECO:0000256" key="2">
    <source>
        <dbReference type="ARBA" id="ARBA00023015"/>
    </source>
</evidence>
<dbReference type="InterPro" id="IPR036388">
    <property type="entry name" value="WH-like_DNA-bd_sf"/>
</dbReference>
<dbReference type="GO" id="GO:0003700">
    <property type="term" value="F:DNA-binding transcription factor activity"/>
    <property type="evidence" value="ECO:0007669"/>
    <property type="project" value="InterPro"/>
</dbReference>
<dbReference type="InterPro" id="IPR005119">
    <property type="entry name" value="LysR_subst-bd"/>
</dbReference>
<dbReference type="Gene3D" id="1.10.10.10">
    <property type="entry name" value="Winged helix-like DNA-binding domain superfamily/Winged helix DNA-binding domain"/>
    <property type="match status" value="1"/>
</dbReference>
<name>A0A1Y6CZ24_9BACT</name>
<dbReference type="Pfam" id="PF03466">
    <property type="entry name" value="LysR_substrate"/>
    <property type="match status" value="1"/>
</dbReference>
<dbReference type="SUPFAM" id="SSF53850">
    <property type="entry name" value="Periplasmic binding protein-like II"/>
    <property type="match status" value="1"/>
</dbReference>
<evidence type="ECO:0000256" key="1">
    <source>
        <dbReference type="ARBA" id="ARBA00009437"/>
    </source>
</evidence>
<evidence type="ECO:0000256" key="4">
    <source>
        <dbReference type="ARBA" id="ARBA00023163"/>
    </source>
</evidence>
<dbReference type="EMBL" id="FWZT01000051">
    <property type="protein sequence ID" value="SMF83982.1"/>
    <property type="molecule type" value="Genomic_DNA"/>
</dbReference>
<keyword evidence="3 6" id="KW-0238">DNA-binding</keyword>
<dbReference type="AlphaFoldDB" id="A0A1Y6CZ24"/>